<accession>A0A6B3BE10</accession>
<gene>
    <name evidence="2" type="ORF">G3I71_02070</name>
</gene>
<dbReference type="InterPro" id="IPR007278">
    <property type="entry name" value="DUF397"/>
</dbReference>
<dbReference type="Pfam" id="PF04149">
    <property type="entry name" value="DUF397"/>
    <property type="match status" value="1"/>
</dbReference>
<dbReference type="AlphaFoldDB" id="A0A6B3BE10"/>
<sequence>MKPTTQPASAPLEWVKSSYSGNNGNCVEIAALPGGSRALRDSKNPSGPVLTFSGAEFAEFIAGAGAGIGEFGQA</sequence>
<reference evidence="2" key="1">
    <citation type="submission" date="2020-01" db="EMBL/GenBank/DDBJ databases">
        <title>Insect and environment-associated Actinomycetes.</title>
        <authorList>
            <person name="Currrie C."/>
            <person name="Chevrette M."/>
            <person name="Carlson C."/>
            <person name="Stubbendieck R."/>
            <person name="Wendt-Pienkowski E."/>
        </authorList>
    </citation>
    <scope>NUCLEOTIDE SEQUENCE</scope>
    <source>
        <strain evidence="2">SID12501</strain>
    </source>
</reference>
<organism evidence="2">
    <name type="scientific">Streptomyces sp. SID12501</name>
    <dbReference type="NCBI Taxonomy" id="2706042"/>
    <lineage>
        <taxon>Bacteria</taxon>
        <taxon>Bacillati</taxon>
        <taxon>Actinomycetota</taxon>
        <taxon>Actinomycetes</taxon>
        <taxon>Kitasatosporales</taxon>
        <taxon>Streptomycetaceae</taxon>
        <taxon>Streptomyces</taxon>
    </lineage>
</organism>
<proteinExistence type="predicted"/>
<feature type="domain" description="DUF397" evidence="1">
    <location>
        <begin position="12"/>
        <end position="64"/>
    </location>
</feature>
<dbReference type="RefSeq" id="WP_164312144.1">
    <property type="nucleotide sequence ID" value="NZ_JAAGLU010000002.1"/>
</dbReference>
<evidence type="ECO:0000259" key="1">
    <source>
        <dbReference type="Pfam" id="PF04149"/>
    </source>
</evidence>
<protein>
    <submittedName>
        <fullName evidence="2">DUF397 domain-containing protein</fullName>
    </submittedName>
</protein>
<evidence type="ECO:0000313" key="2">
    <source>
        <dbReference type="EMBL" id="NEC84677.1"/>
    </source>
</evidence>
<dbReference type="EMBL" id="JAAGLU010000002">
    <property type="protein sequence ID" value="NEC84677.1"/>
    <property type="molecule type" value="Genomic_DNA"/>
</dbReference>
<name>A0A6B3BE10_9ACTN</name>
<comment type="caution">
    <text evidence="2">The sequence shown here is derived from an EMBL/GenBank/DDBJ whole genome shotgun (WGS) entry which is preliminary data.</text>
</comment>